<protein>
    <submittedName>
        <fullName evidence="2">Uncharacterized protein</fullName>
    </submittedName>
</protein>
<sequence>MASTMYEILNDNNDGKGRSDTWDPLTMHICCFCHKLALIVNAGLEALSLKTLPPGKTKESVLGFFPVLHRVTKEDKPEEFPVQGNNRSTVNMEQQIPGSNLEIDDDGRSADDDYNGSDENSEIEEESSSEDDTQKKTTVPAVINPTSQQKHTKTLRLNTTNNTSFAPGKNGNLSGGKLFNFLRLFLQNASGVKIRLK</sequence>
<dbReference type="EMBL" id="DS178302">
    <property type="protein sequence ID" value="EHS63951.1"/>
    <property type="molecule type" value="Genomic_DNA"/>
</dbReference>
<feature type="compositionally biased region" description="Polar residues" evidence="1">
    <location>
        <begin position="83"/>
        <end position="98"/>
    </location>
</feature>
<reference evidence="3" key="1">
    <citation type="journal article" date="2011" name="Proc. Natl. Acad. Sci. U.S.A.">
        <title>Obligate biotrophy features unraveled by the genomic analysis of rust fungi.</title>
        <authorList>
            <person name="Duplessis S."/>
            <person name="Cuomo C.A."/>
            <person name="Lin Y.-C."/>
            <person name="Aerts A."/>
            <person name="Tisserant E."/>
            <person name="Veneault-Fourrey C."/>
            <person name="Joly D.L."/>
            <person name="Hacquard S."/>
            <person name="Amselem J."/>
            <person name="Cantarel B.L."/>
            <person name="Chiu R."/>
            <person name="Coutinho P.M."/>
            <person name="Feau N."/>
            <person name="Field M."/>
            <person name="Frey P."/>
            <person name="Gelhaye E."/>
            <person name="Goldberg J."/>
            <person name="Grabherr M.G."/>
            <person name="Kodira C.D."/>
            <person name="Kohler A."/>
            <person name="Kuees U."/>
            <person name="Lindquist E.A."/>
            <person name="Lucas S.M."/>
            <person name="Mago R."/>
            <person name="Mauceli E."/>
            <person name="Morin E."/>
            <person name="Murat C."/>
            <person name="Pangilinan J.L."/>
            <person name="Park R."/>
            <person name="Pearson M."/>
            <person name="Quesneville H."/>
            <person name="Rouhier N."/>
            <person name="Sakthikumar S."/>
            <person name="Salamov A.A."/>
            <person name="Schmutz J."/>
            <person name="Selles B."/>
            <person name="Shapiro H."/>
            <person name="Tanguay P."/>
            <person name="Tuskan G.A."/>
            <person name="Henrissat B."/>
            <person name="Van de Peer Y."/>
            <person name="Rouze P."/>
            <person name="Ellis J.G."/>
            <person name="Dodds P.N."/>
            <person name="Schein J.E."/>
            <person name="Zhong S."/>
            <person name="Hamelin R.C."/>
            <person name="Grigoriev I.V."/>
            <person name="Szabo L.J."/>
            <person name="Martin F."/>
        </authorList>
    </citation>
    <scope>NUCLEOTIDE SEQUENCE [LARGE SCALE GENOMIC DNA]</scope>
    <source>
        <strain evidence="3">CRL 75-36-700-3 / race SCCL</strain>
    </source>
</reference>
<evidence type="ECO:0000313" key="2">
    <source>
        <dbReference type="EMBL" id="EHS63951.1"/>
    </source>
</evidence>
<dbReference type="GeneID" id="13540746"/>
<dbReference type="RefSeq" id="XP_003889382.1">
    <property type="nucleotide sequence ID" value="XM_003889333.1"/>
</dbReference>
<dbReference type="InParanoid" id="H6QSZ7"/>
<keyword evidence="3" id="KW-1185">Reference proteome</keyword>
<gene>
    <name evidence="2" type="ORF">PGTG_21967</name>
</gene>
<accession>H6QSZ7</accession>
<dbReference type="OrthoDB" id="2514754at2759"/>
<name>H6QSZ7_PUCGT</name>
<dbReference type="Proteomes" id="UP000008783">
    <property type="component" value="Unassembled WGS sequence"/>
</dbReference>
<dbReference type="PANTHER" id="PTHR47501:SF5">
    <property type="entry name" value="HAT C-TERMINAL DIMERISATION DOMAIN-CONTAINING PROTEIN"/>
    <property type="match status" value="1"/>
</dbReference>
<dbReference type="HOGENOM" id="CLU_009635_1_1_1"/>
<feature type="region of interest" description="Disordered" evidence="1">
    <location>
        <begin position="75"/>
        <end position="153"/>
    </location>
</feature>
<feature type="compositionally biased region" description="Acidic residues" evidence="1">
    <location>
        <begin position="112"/>
        <end position="131"/>
    </location>
</feature>
<evidence type="ECO:0000313" key="3">
    <source>
        <dbReference type="Proteomes" id="UP000008783"/>
    </source>
</evidence>
<dbReference type="VEuPathDB" id="FungiDB:PGTG_21967"/>
<dbReference type="AlphaFoldDB" id="H6QSZ7"/>
<dbReference type="PANTHER" id="PTHR47501">
    <property type="entry name" value="TRANSPOSASE-RELATED"/>
    <property type="match status" value="1"/>
</dbReference>
<proteinExistence type="predicted"/>
<organism evidence="2 3">
    <name type="scientific">Puccinia graminis f. sp. tritici (strain CRL 75-36-700-3 / race SCCL)</name>
    <name type="common">Black stem rust fungus</name>
    <dbReference type="NCBI Taxonomy" id="418459"/>
    <lineage>
        <taxon>Eukaryota</taxon>
        <taxon>Fungi</taxon>
        <taxon>Dikarya</taxon>
        <taxon>Basidiomycota</taxon>
        <taxon>Pucciniomycotina</taxon>
        <taxon>Pucciniomycetes</taxon>
        <taxon>Pucciniales</taxon>
        <taxon>Pucciniaceae</taxon>
        <taxon>Puccinia</taxon>
    </lineage>
</organism>
<evidence type="ECO:0000256" key="1">
    <source>
        <dbReference type="SAM" id="MobiDB-lite"/>
    </source>
</evidence>
<dbReference type="STRING" id="418459.H6QSZ7"/>
<dbReference type="KEGG" id="pgr:PGTG_21967"/>